<dbReference type="SUPFAM" id="SSF100950">
    <property type="entry name" value="NagB/RpiA/CoA transferase-like"/>
    <property type="match status" value="1"/>
</dbReference>
<evidence type="ECO:0000313" key="7">
    <source>
        <dbReference type="Proteomes" id="UP000198517"/>
    </source>
</evidence>
<dbReference type="GO" id="GO:0035999">
    <property type="term" value="P:tetrahydrofolate interconversion"/>
    <property type="evidence" value="ECO:0007669"/>
    <property type="project" value="TreeGrafter"/>
</dbReference>
<dbReference type="RefSeq" id="WP_092737107.1">
    <property type="nucleotide sequence ID" value="NZ_FNAS01000013.1"/>
</dbReference>
<dbReference type="EMBL" id="FNAS01000013">
    <property type="protein sequence ID" value="SDE56058.1"/>
    <property type="molecule type" value="Genomic_DNA"/>
</dbReference>
<dbReference type="Pfam" id="PF01812">
    <property type="entry name" value="5-FTHF_cyc-lig"/>
    <property type="match status" value="1"/>
</dbReference>
<dbReference type="Proteomes" id="UP000198517">
    <property type="component" value="Unassembled WGS sequence"/>
</dbReference>
<keyword evidence="5" id="KW-0479">Metal-binding</keyword>
<feature type="binding site" evidence="4">
    <location>
        <position position="56"/>
    </location>
    <ligand>
        <name>substrate</name>
    </ligand>
</feature>
<evidence type="ECO:0000256" key="1">
    <source>
        <dbReference type="ARBA" id="ARBA00010638"/>
    </source>
</evidence>
<dbReference type="GO" id="GO:0046872">
    <property type="term" value="F:metal ion binding"/>
    <property type="evidence" value="ECO:0007669"/>
    <property type="project" value="UniProtKB-KW"/>
</dbReference>
<keyword evidence="2 4" id="KW-0547">Nucleotide-binding</keyword>
<gene>
    <name evidence="6" type="ORF">SAMN05421544_11317</name>
</gene>
<dbReference type="PIRSF" id="PIRSF006806">
    <property type="entry name" value="FTHF_cligase"/>
    <property type="match status" value="1"/>
</dbReference>
<comment type="cofactor">
    <cofactor evidence="5">
        <name>Mg(2+)</name>
        <dbReference type="ChEBI" id="CHEBI:18420"/>
    </cofactor>
</comment>
<comment type="similarity">
    <text evidence="1 5">Belongs to the 5-formyltetrahydrofolate cyclo-ligase family.</text>
</comment>
<dbReference type="InterPro" id="IPR024185">
    <property type="entry name" value="FTHF_cligase-like_sf"/>
</dbReference>
<keyword evidence="6" id="KW-0436">Ligase</keyword>
<organism evidence="6 7">
    <name type="scientific">Riemerella columbipharyngis</name>
    <dbReference type="NCBI Taxonomy" id="1071918"/>
    <lineage>
        <taxon>Bacteria</taxon>
        <taxon>Pseudomonadati</taxon>
        <taxon>Bacteroidota</taxon>
        <taxon>Flavobacteriia</taxon>
        <taxon>Flavobacteriales</taxon>
        <taxon>Weeksellaceae</taxon>
        <taxon>Riemerella</taxon>
    </lineage>
</organism>
<evidence type="ECO:0000256" key="2">
    <source>
        <dbReference type="ARBA" id="ARBA00022741"/>
    </source>
</evidence>
<evidence type="ECO:0000256" key="4">
    <source>
        <dbReference type="PIRSR" id="PIRSR006806-1"/>
    </source>
</evidence>
<dbReference type="EC" id="6.3.3.2" evidence="5"/>
<keyword evidence="3 4" id="KW-0067">ATP-binding</keyword>
<evidence type="ECO:0000313" key="6">
    <source>
        <dbReference type="EMBL" id="SDE56058.1"/>
    </source>
</evidence>
<dbReference type="PANTHER" id="PTHR23407">
    <property type="entry name" value="ATPASE INHIBITOR/5-FORMYLTETRAHYDROFOLATE CYCLO-LIGASE"/>
    <property type="match status" value="1"/>
</dbReference>
<keyword evidence="7" id="KW-1185">Reference proteome</keyword>
<feature type="binding site" evidence="4">
    <location>
        <position position="49"/>
    </location>
    <ligand>
        <name>substrate</name>
    </ligand>
</feature>
<keyword evidence="5" id="KW-0460">Magnesium</keyword>
<dbReference type="GO" id="GO:0009396">
    <property type="term" value="P:folic acid-containing compound biosynthetic process"/>
    <property type="evidence" value="ECO:0007669"/>
    <property type="project" value="TreeGrafter"/>
</dbReference>
<proteinExistence type="inferred from homology"/>
<dbReference type="AlphaFoldDB" id="A0A1G7DX78"/>
<dbReference type="InterPro" id="IPR002698">
    <property type="entry name" value="FTHF_cligase"/>
</dbReference>
<evidence type="ECO:0000256" key="5">
    <source>
        <dbReference type="RuleBase" id="RU361279"/>
    </source>
</evidence>
<sequence length="188" mass="21898">MNKAALRKKYLEKRKSLSQNQIDCLSKKILENFILQFNPIENQKVHIFLPIKKFNEVNTLFFIDYFFSKKIQVYVPKMVEDNLIAIKLNQNTILEKNSWGILEPLGDEDSKISDYDFVITPLLYCDRRGNRVGYGKGFYDNFFAQIASSCKRVGVGFFSPDENITDLYCTDVSLNFLVLPDEVLSFEF</sequence>
<evidence type="ECO:0000256" key="3">
    <source>
        <dbReference type="ARBA" id="ARBA00022840"/>
    </source>
</evidence>
<reference evidence="6 7" key="1">
    <citation type="submission" date="2016-10" db="EMBL/GenBank/DDBJ databases">
        <authorList>
            <person name="de Groot N.N."/>
        </authorList>
    </citation>
    <scope>NUCLEOTIDE SEQUENCE [LARGE SCALE GENOMIC DNA]</scope>
    <source>
        <strain evidence="6 7">DSM 24015</strain>
    </source>
</reference>
<dbReference type="PANTHER" id="PTHR23407:SF1">
    <property type="entry name" value="5-FORMYLTETRAHYDROFOLATE CYCLO-LIGASE"/>
    <property type="match status" value="1"/>
</dbReference>
<dbReference type="OrthoDB" id="9801938at2"/>
<dbReference type="NCBIfam" id="TIGR02727">
    <property type="entry name" value="MTHFS_bact"/>
    <property type="match status" value="1"/>
</dbReference>
<dbReference type="Gene3D" id="3.40.50.10420">
    <property type="entry name" value="NagB/RpiA/CoA transferase-like"/>
    <property type="match status" value="1"/>
</dbReference>
<protein>
    <recommendedName>
        <fullName evidence="5">5-formyltetrahydrofolate cyclo-ligase</fullName>
        <ecNumber evidence="5">6.3.3.2</ecNumber>
    </recommendedName>
</protein>
<feature type="binding site" evidence="4">
    <location>
        <begin position="131"/>
        <end position="139"/>
    </location>
    <ligand>
        <name>ATP</name>
        <dbReference type="ChEBI" id="CHEBI:30616"/>
    </ligand>
</feature>
<dbReference type="GO" id="GO:0005524">
    <property type="term" value="F:ATP binding"/>
    <property type="evidence" value="ECO:0007669"/>
    <property type="project" value="UniProtKB-KW"/>
</dbReference>
<dbReference type="GO" id="GO:0030272">
    <property type="term" value="F:5-formyltetrahydrofolate cyclo-ligase activity"/>
    <property type="evidence" value="ECO:0007669"/>
    <property type="project" value="UniProtKB-EC"/>
</dbReference>
<feature type="binding site" evidence="4">
    <location>
        <begin position="3"/>
        <end position="7"/>
    </location>
    <ligand>
        <name>ATP</name>
        <dbReference type="ChEBI" id="CHEBI:30616"/>
    </ligand>
</feature>
<comment type="catalytic activity">
    <reaction evidence="5">
        <text>(6S)-5-formyl-5,6,7,8-tetrahydrofolate + ATP = (6R)-5,10-methenyltetrahydrofolate + ADP + phosphate</text>
        <dbReference type="Rhea" id="RHEA:10488"/>
        <dbReference type="ChEBI" id="CHEBI:30616"/>
        <dbReference type="ChEBI" id="CHEBI:43474"/>
        <dbReference type="ChEBI" id="CHEBI:57455"/>
        <dbReference type="ChEBI" id="CHEBI:57457"/>
        <dbReference type="ChEBI" id="CHEBI:456216"/>
        <dbReference type="EC" id="6.3.3.2"/>
    </reaction>
</comment>
<accession>A0A1G7DX78</accession>
<dbReference type="InterPro" id="IPR037171">
    <property type="entry name" value="NagB/RpiA_transferase-like"/>
</dbReference>
<dbReference type="STRING" id="1071918.SAMN05421544_11317"/>
<name>A0A1G7DX78_9FLAO</name>